<dbReference type="Proteomes" id="UP001431449">
    <property type="component" value="Unassembled WGS sequence"/>
</dbReference>
<feature type="domain" description="TonB-dependent receptor plug" evidence="12">
    <location>
        <begin position="54"/>
        <end position="164"/>
    </location>
</feature>
<feature type="domain" description="TonB-dependent receptor-like beta-barrel" evidence="11">
    <location>
        <begin position="400"/>
        <end position="809"/>
    </location>
</feature>
<accession>A0ABT0GE22</accession>
<evidence type="ECO:0000256" key="7">
    <source>
        <dbReference type="ARBA" id="ARBA00023237"/>
    </source>
</evidence>
<evidence type="ECO:0000313" key="14">
    <source>
        <dbReference type="Proteomes" id="UP001431449"/>
    </source>
</evidence>
<dbReference type="PROSITE" id="PS52016">
    <property type="entry name" value="TONB_DEPENDENT_REC_3"/>
    <property type="match status" value="1"/>
</dbReference>
<dbReference type="InterPro" id="IPR012910">
    <property type="entry name" value="Plug_dom"/>
</dbReference>
<dbReference type="InterPro" id="IPR036942">
    <property type="entry name" value="Beta-barrel_TonB_sf"/>
</dbReference>
<keyword evidence="14" id="KW-1185">Reference proteome</keyword>
<dbReference type="PANTHER" id="PTHR47234:SF2">
    <property type="entry name" value="TONB-DEPENDENT RECEPTOR"/>
    <property type="match status" value="1"/>
</dbReference>
<keyword evidence="5 9" id="KW-0798">TonB box</keyword>
<keyword evidence="3 8" id="KW-1134">Transmembrane beta strand</keyword>
<comment type="similarity">
    <text evidence="8 9">Belongs to the TonB-dependent receptor family.</text>
</comment>
<evidence type="ECO:0000256" key="9">
    <source>
        <dbReference type="RuleBase" id="RU003357"/>
    </source>
</evidence>
<dbReference type="SUPFAM" id="SSF56935">
    <property type="entry name" value="Porins"/>
    <property type="match status" value="1"/>
</dbReference>
<proteinExistence type="inferred from homology"/>
<gene>
    <name evidence="13" type="ORF">M0G41_03875</name>
</gene>
<evidence type="ECO:0000256" key="4">
    <source>
        <dbReference type="ARBA" id="ARBA00022692"/>
    </source>
</evidence>
<dbReference type="EMBL" id="JALNMH010000002">
    <property type="protein sequence ID" value="MCK7592805.1"/>
    <property type="molecule type" value="Genomic_DNA"/>
</dbReference>
<dbReference type="Gene3D" id="2.170.130.10">
    <property type="entry name" value="TonB-dependent receptor, plug domain"/>
    <property type="match status" value="1"/>
</dbReference>
<keyword evidence="4 8" id="KW-0812">Transmembrane</keyword>
<dbReference type="Pfam" id="PF00593">
    <property type="entry name" value="TonB_dep_Rec_b-barrel"/>
    <property type="match status" value="1"/>
</dbReference>
<evidence type="ECO:0000256" key="10">
    <source>
        <dbReference type="SAM" id="SignalP"/>
    </source>
</evidence>
<keyword evidence="2 8" id="KW-0813">Transport</keyword>
<evidence type="ECO:0000256" key="5">
    <source>
        <dbReference type="ARBA" id="ARBA00023077"/>
    </source>
</evidence>
<dbReference type="InterPro" id="IPR037066">
    <property type="entry name" value="Plug_dom_sf"/>
</dbReference>
<dbReference type="Pfam" id="PF07715">
    <property type="entry name" value="Plug"/>
    <property type="match status" value="1"/>
</dbReference>
<keyword evidence="7 8" id="KW-0998">Cell outer membrane</keyword>
<sequence>MKRNVLAGAVAGALLSGLPATAAMAQDDQDTLSTLDRVEVTGSRIKRAAIEGALPVTVIDREQLDISGDVTVADFLRNTSFNSFGSFRPQSGSSAQATAGLSLRGLGSGRTLILIDGRRAPQAASAVVSGIQDLNAIPMAAVERIEILSDGASAIYGTDAIGGVVNIITRKDFSGVEVTAGASNPKREGGETEEGSIIFGASNDRASLLAGVSYSNRGIVFARDRPWSAVGVSTFSNNYVSATPTVANPDPTNARHWKPGSTAAQFAVPGGCSGPGFSLGSGAQGQALCLYDFARVAADEAEVRNSAMFARANYQINDEWATYLNSTVSRVESFGRYAPVPATVFIPPNTPNNPSSSPMFLRHRFDSLGNRDNFVDAHVYDVLFGFNGRMGSVDLDFGIRSSESKSINLGRNYLVIPLAEQFIARGDYNIFRPRQNPANVLNGMKTTTARESEFRIEELFLLANMDLFEMGGGMAGLAAGFEYRSEDYADRYDSLSEGGVIGGSSGNSAAGGRSVRAAFAEALFPVLENVEVSLAGRYDEYSDYGSDFSPKLGLRWQPLDTLTVRASYGEGFAAPNLNILTQATSFTAAAVSDPATCAAFGQAANCSIQIEAYRLSNPTLESEGSKQISFGIAMDPTDWLSFTLDFWNIEIENRIAFFSSQELVQRNLTNRPIPPGLGVFRFADGTIDFVNEGYANQGKIDTRGADLNLTTNFTLGDWGSLRNQLNIGYTDSFKQDGAEQIGTNSAPKYRAQLANSWTYGDFGVAWNLSHIDSHENFLGNGQLASWTTHDIVLTWDAPWNAKLSVGVNNATDKDPVLDPSGGCASDGSPRGYCTQLYDGYGRVPFVRYTQRF</sequence>
<reference evidence="13" key="1">
    <citation type="submission" date="2022-04" db="EMBL/GenBank/DDBJ databases">
        <title>Lysobacter sp. CAU 1642 isolated from sea sand.</title>
        <authorList>
            <person name="Kim W."/>
        </authorList>
    </citation>
    <scope>NUCLEOTIDE SEQUENCE</scope>
    <source>
        <strain evidence="13">CAU 1642</strain>
    </source>
</reference>
<dbReference type="RefSeq" id="WP_248205247.1">
    <property type="nucleotide sequence ID" value="NZ_JALNMH010000002.1"/>
</dbReference>
<evidence type="ECO:0000256" key="6">
    <source>
        <dbReference type="ARBA" id="ARBA00023136"/>
    </source>
</evidence>
<dbReference type="InterPro" id="IPR000531">
    <property type="entry name" value="Beta-barrel_TonB"/>
</dbReference>
<dbReference type="PANTHER" id="PTHR47234">
    <property type="match status" value="1"/>
</dbReference>
<feature type="signal peptide" evidence="10">
    <location>
        <begin position="1"/>
        <end position="25"/>
    </location>
</feature>
<keyword evidence="10" id="KW-0732">Signal</keyword>
<evidence type="ECO:0000256" key="3">
    <source>
        <dbReference type="ARBA" id="ARBA00022452"/>
    </source>
</evidence>
<dbReference type="CDD" id="cd01347">
    <property type="entry name" value="ligand_gated_channel"/>
    <property type="match status" value="1"/>
</dbReference>
<feature type="chain" id="PRO_5045995338" evidence="10">
    <location>
        <begin position="26"/>
        <end position="852"/>
    </location>
</feature>
<protein>
    <submittedName>
        <fullName evidence="13">TonB-dependent receptor</fullName>
    </submittedName>
</protein>
<evidence type="ECO:0000256" key="8">
    <source>
        <dbReference type="PROSITE-ProRule" id="PRU01360"/>
    </source>
</evidence>
<comment type="subcellular location">
    <subcellularLocation>
        <location evidence="1 8">Cell outer membrane</location>
        <topology evidence="1 8">Multi-pass membrane protein</topology>
    </subcellularLocation>
</comment>
<evidence type="ECO:0000256" key="1">
    <source>
        <dbReference type="ARBA" id="ARBA00004571"/>
    </source>
</evidence>
<keyword evidence="6 8" id="KW-0472">Membrane</keyword>
<evidence type="ECO:0000259" key="12">
    <source>
        <dbReference type="Pfam" id="PF07715"/>
    </source>
</evidence>
<evidence type="ECO:0000259" key="11">
    <source>
        <dbReference type="Pfam" id="PF00593"/>
    </source>
</evidence>
<keyword evidence="13" id="KW-0675">Receptor</keyword>
<evidence type="ECO:0000313" key="13">
    <source>
        <dbReference type="EMBL" id="MCK7592805.1"/>
    </source>
</evidence>
<dbReference type="InterPro" id="IPR039426">
    <property type="entry name" value="TonB-dep_rcpt-like"/>
</dbReference>
<organism evidence="13 14">
    <name type="scientific">Pseudomarimonas salicorniae</name>
    <dbReference type="NCBI Taxonomy" id="2933270"/>
    <lineage>
        <taxon>Bacteria</taxon>
        <taxon>Pseudomonadati</taxon>
        <taxon>Pseudomonadota</taxon>
        <taxon>Gammaproteobacteria</taxon>
        <taxon>Lysobacterales</taxon>
        <taxon>Lysobacteraceae</taxon>
        <taxon>Pseudomarimonas</taxon>
    </lineage>
</organism>
<comment type="caution">
    <text evidence="13">The sequence shown here is derived from an EMBL/GenBank/DDBJ whole genome shotgun (WGS) entry which is preliminary data.</text>
</comment>
<dbReference type="Gene3D" id="2.40.170.20">
    <property type="entry name" value="TonB-dependent receptor, beta-barrel domain"/>
    <property type="match status" value="1"/>
</dbReference>
<name>A0ABT0GE22_9GAMM</name>
<evidence type="ECO:0000256" key="2">
    <source>
        <dbReference type="ARBA" id="ARBA00022448"/>
    </source>
</evidence>